<evidence type="ECO:0000313" key="2">
    <source>
        <dbReference type="Proteomes" id="UP000076512"/>
    </source>
</evidence>
<dbReference type="Proteomes" id="UP000076512">
    <property type="component" value="Unassembled WGS sequence"/>
</dbReference>
<gene>
    <name evidence="1" type="ORF">AWN90_41830</name>
</gene>
<protein>
    <submittedName>
        <fullName evidence="1">Uncharacterized protein</fullName>
    </submittedName>
</protein>
<keyword evidence="2" id="KW-1185">Reference proteome</keyword>
<name>A0A164K5M7_9NOCA</name>
<dbReference type="AlphaFoldDB" id="A0A164K5M7"/>
<comment type="caution">
    <text evidence="1">The sequence shown here is derived from an EMBL/GenBank/DDBJ whole genome shotgun (WGS) entry which is preliminary data.</text>
</comment>
<dbReference type="EMBL" id="LWGR01000013">
    <property type="protein sequence ID" value="KZM71059.1"/>
    <property type="molecule type" value="Genomic_DNA"/>
</dbReference>
<organism evidence="1 2">
    <name type="scientific">Nocardia terpenica</name>
    <dbReference type="NCBI Taxonomy" id="455432"/>
    <lineage>
        <taxon>Bacteria</taxon>
        <taxon>Bacillati</taxon>
        <taxon>Actinomycetota</taxon>
        <taxon>Actinomycetes</taxon>
        <taxon>Mycobacteriales</taxon>
        <taxon>Nocardiaceae</taxon>
        <taxon>Nocardia</taxon>
    </lineage>
</organism>
<dbReference type="STRING" id="455432.AWN90_41830"/>
<proteinExistence type="predicted"/>
<accession>A0A164K5M7</accession>
<reference evidence="1 2" key="1">
    <citation type="submission" date="2016-04" db="EMBL/GenBank/DDBJ databases">
        <authorList>
            <person name="Evans L.H."/>
            <person name="Alamgir A."/>
            <person name="Owens N."/>
            <person name="Weber N.D."/>
            <person name="Virtaneva K."/>
            <person name="Barbian K."/>
            <person name="Babar A."/>
            <person name="Rosenke K."/>
        </authorList>
    </citation>
    <scope>NUCLEOTIDE SEQUENCE [LARGE SCALE GENOMIC DNA]</scope>
    <source>
        <strain evidence="1 2">IFM 0406</strain>
    </source>
</reference>
<sequence length="149" mass="16720">MFHYWNVDLLDFFRGVHSWHRLYRFLQRLPPGSHYKAALDMDEGLAKHILDLRVREERGAEVFDDDGGAAPDGLPLITSSAGYSIDSFLLLSVCDLVQQLITTVIAVNMPPGKTPPKVKPMPRPVSAVDREKAIRERSAVDETLAEMGF</sequence>
<evidence type="ECO:0000313" key="1">
    <source>
        <dbReference type="EMBL" id="KZM71059.1"/>
    </source>
</evidence>